<protein>
    <submittedName>
        <fullName evidence="2">(African queen) hypothetical protein</fullName>
    </submittedName>
</protein>
<organism evidence="2 3">
    <name type="scientific">Danaus chrysippus</name>
    <name type="common">African queen</name>
    <dbReference type="NCBI Taxonomy" id="151541"/>
    <lineage>
        <taxon>Eukaryota</taxon>
        <taxon>Metazoa</taxon>
        <taxon>Ecdysozoa</taxon>
        <taxon>Arthropoda</taxon>
        <taxon>Hexapoda</taxon>
        <taxon>Insecta</taxon>
        <taxon>Pterygota</taxon>
        <taxon>Neoptera</taxon>
        <taxon>Endopterygota</taxon>
        <taxon>Lepidoptera</taxon>
        <taxon>Glossata</taxon>
        <taxon>Ditrysia</taxon>
        <taxon>Papilionoidea</taxon>
        <taxon>Nymphalidae</taxon>
        <taxon>Danainae</taxon>
        <taxon>Danaini</taxon>
        <taxon>Danaina</taxon>
        <taxon>Danaus</taxon>
        <taxon>Anosia</taxon>
    </lineage>
</organism>
<dbReference type="EMBL" id="CAKASE010000082">
    <property type="protein sequence ID" value="CAG9584449.1"/>
    <property type="molecule type" value="Genomic_DNA"/>
</dbReference>
<gene>
    <name evidence="2" type="ORF">DCHRY22_LOCUS15039</name>
</gene>
<feature type="compositionally biased region" description="Polar residues" evidence="1">
    <location>
        <begin position="1"/>
        <end position="22"/>
    </location>
</feature>
<dbReference type="Proteomes" id="UP000789524">
    <property type="component" value="Unassembled WGS sequence"/>
</dbReference>
<accession>A0A8J2R417</accession>
<dbReference type="AlphaFoldDB" id="A0A8J2R417"/>
<comment type="caution">
    <text evidence="2">The sequence shown here is derived from an EMBL/GenBank/DDBJ whole genome shotgun (WGS) entry which is preliminary data.</text>
</comment>
<evidence type="ECO:0000313" key="2">
    <source>
        <dbReference type="EMBL" id="CAG9584449.1"/>
    </source>
</evidence>
<reference evidence="2" key="1">
    <citation type="submission" date="2021-09" db="EMBL/GenBank/DDBJ databases">
        <authorList>
            <person name="Martin H S."/>
        </authorList>
    </citation>
    <scope>NUCLEOTIDE SEQUENCE</scope>
</reference>
<evidence type="ECO:0000256" key="1">
    <source>
        <dbReference type="SAM" id="MobiDB-lite"/>
    </source>
</evidence>
<name>A0A8J2R417_9NEOP</name>
<sequence length="71" mass="7856">MGQRTRLTQSPFPHSPLGQSPTRRLRSVGLINFCCPSSRLSHIEETDCRQPYPPAHYAGGHISGISRAPEN</sequence>
<proteinExistence type="predicted"/>
<keyword evidence="3" id="KW-1185">Reference proteome</keyword>
<feature type="region of interest" description="Disordered" evidence="1">
    <location>
        <begin position="1"/>
        <end position="23"/>
    </location>
</feature>
<evidence type="ECO:0000313" key="3">
    <source>
        <dbReference type="Proteomes" id="UP000789524"/>
    </source>
</evidence>